<protein>
    <submittedName>
        <fullName evidence="2">DNA polymerase nu</fullName>
    </submittedName>
</protein>
<gene>
    <name evidence="2" type="ORF">J0S82_019572</name>
</gene>
<evidence type="ECO:0000313" key="3">
    <source>
        <dbReference type="Proteomes" id="UP000700334"/>
    </source>
</evidence>
<organism evidence="2 3">
    <name type="scientific">Galemys pyrenaicus</name>
    <name type="common">Iberian desman</name>
    <name type="synonym">Pyrenean desman</name>
    <dbReference type="NCBI Taxonomy" id="202257"/>
    <lineage>
        <taxon>Eukaryota</taxon>
        <taxon>Metazoa</taxon>
        <taxon>Chordata</taxon>
        <taxon>Craniata</taxon>
        <taxon>Vertebrata</taxon>
        <taxon>Euteleostomi</taxon>
        <taxon>Mammalia</taxon>
        <taxon>Eutheria</taxon>
        <taxon>Laurasiatheria</taxon>
        <taxon>Eulipotyphla</taxon>
        <taxon>Talpidae</taxon>
        <taxon>Galemys</taxon>
    </lineage>
</organism>
<evidence type="ECO:0000259" key="1">
    <source>
        <dbReference type="Pfam" id="PF18049"/>
    </source>
</evidence>
<evidence type="ECO:0000313" key="2">
    <source>
        <dbReference type="EMBL" id="KAG8508642.1"/>
    </source>
</evidence>
<dbReference type="Proteomes" id="UP000700334">
    <property type="component" value="Unassembled WGS sequence"/>
</dbReference>
<keyword evidence="3" id="KW-1185">Reference proteome</keyword>
<feature type="domain" description="DNA polymerase nu pseudo-exo" evidence="1">
    <location>
        <begin position="48"/>
        <end position="258"/>
    </location>
</feature>
<proteinExistence type="predicted"/>
<dbReference type="InterPro" id="IPR040940">
    <property type="entry name" value="DNA_pol_P_Exo"/>
</dbReference>
<dbReference type="EMBL" id="JAGFMF010012010">
    <property type="protein sequence ID" value="KAG8508642.1"/>
    <property type="molecule type" value="Genomic_DNA"/>
</dbReference>
<comment type="caution">
    <text evidence="2">The sequence shown here is derived from an EMBL/GenBank/DDBJ whole genome shotgun (WGS) entry which is preliminary data.</text>
</comment>
<reference evidence="2" key="1">
    <citation type="journal article" date="2021" name="Evol. Appl.">
        <title>The genome of the Pyrenean desman and the effects of bottlenecks and inbreeding on the genomic landscape of an endangered species.</title>
        <authorList>
            <person name="Escoda L."/>
            <person name="Castresana J."/>
        </authorList>
    </citation>
    <scope>NUCLEOTIDE SEQUENCE</scope>
    <source>
        <strain evidence="2">IBE-C5619</strain>
    </source>
</reference>
<accession>A0A8J6DGL6</accession>
<dbReference type="Pfam" id="PF18049">
    <property type="entry name" value="DNA_pol_P_Exo"/>
    <property type="match status" value="1"/>
</dbReference>
<dbReference type="AlphaFoldDB" id="A0A8J6DGL6"/>
<dbReference type="OrthoDB" id="9665226at2759"/>
<name>A0A8J6DGL6_GALPY</name>
<sequence length="259" mass="27555">MTPKRRRVSCDSAAEVTSQRVVWEEDARGIEASLGSGRDAGAPEGRFCDVRHLGDSERRQLMDQLRQATALVVTLVFEDGSTQLVAPWPAPRSSVDGVVLSVQSHPGGSGPVGASAPGHVPAEGLAPGNACFYVRTAHASVWSQEEEAHDRFASPKFTSESLSFSSSPRAVLLQTLRGERPVVCFNAKDFVRAVLQFLGGGDSWRPAAGFVALDPGIAAWLLDPRDASPSFGELVAKYLENAVAAQVSSAEARTGRRVS</sequence>